<organism evidence="4 5">
    <name type="scientific">Aromia moschata</name>
    <dbReference type="NCBI Taxonomy" id="1265417"/>
    <lineage>
        <taxon>Eukaryota</taxon>
        <taxon>Metazoa</taxon>
        <taxon>Ecdysozoa</taxon>
        <taxon>Arthropoda</taxon>
        <taxon>Hexapoda</taxon>
        <taxon>Insecta</taxon>
        <taxon>Pterygota</taxon>
        <taxon>Neoptera</taxon>
        <taxon>Endopterygota</taxon>
        <taxon>Coleoptera</taxon>
        <taxon>Polyphaga</taxon>
        <taxon>Cucujiformia</taxon>
        <taxon>Chrysomeloidea</taxon>
        <taxon>Cerambycidae</taxon>
        <taxon>Cerambycinae</taxon>
        <taxon>Callichromatini</taxon>
        <taxon>Aromia</taxon>
    </lineage>
</organism>
<feature type="region of interest" description="Disordered" evidence="1">
    <location>
        <begin position="73"/>
        <end position="122"/>
    </location>
</feature>
<dbReference type="Pfam" id="PF19718">
    <property type="entry name" value="USP47_C"/>
    <property type="match status" value="2"/>
</dbReference>
<dbReference type="AlphaFoldDB" id="A0AAV8Y5I0"/>
<keyword evidence="5" id="KW-1185">Reference proteome</keyword>
<evidence type="ECO:0000313" key="4">
    <source>
        <dbReference type="EMBL" id="KAJ8945954.1"/>
    </source>
</evidence>
<evidence type="ECO:0000259" key="3">
    <source>
        <dbReference type="Pfam" id="PF19718"/>
    </source>
</evidence>
<evidence type="ECO:0000256" key="2">
    <source>
        <dbReference type="SAM" id="SignalP"/>
    </source>
</evidence>
<dbReference type="Proteomes" id="UP001162162">
    <property type="component" value="Unassembled WGS sequence"/>
</dbReference>
<feature type="domain" description="Ubiquitin carboxyl-terminal hydrolase 47 C-terminal" evidence="3">
    <location>
        <begin position="227"/>
        <end position="391"/>
    </location>
</feature>
<feature type="signal peptide" evidence="2">
    <location>
        <begin position="1"/>
        <end position="15"/>
    </location>
</feature>
<name>A0AAV8Y5I0_9CUCU</name>
<gene>
    <name evidence="4" type="ORF">NQ318_016782</name>
</gene>
<protein>
    <recommendedName>
        <fullName evidence="3">Ubiquitin carboxyl-terminal hydrolase 47 C-terminal domain-containing protein</fullName>
    </recommendedName>
</protein>
<feature type="chain" id="PRO_5043911359" description="Ubiquitin carboxyl-terminal hydrolase 47 C-terminal domain-containing protein" evidence="2">
    <location>
        <begin position="16"/>
        <end position="520"/>
    </location>
</feature>
<dbReference type="InterPro" id="IPR045578">
    <property type="entry name" value="USP47_C"/>
</dbReference>
<accession>A0AAV8Y5I0</accession>
<feature type="domain" description="Ubiquitin carboxyl-terminal hydrolase 47 C-terminal" evidence="3">
    <location>
        <begin position="459"/>
        <end position="506"/>
    </location>
</feature>
<keyword evidence="2" id="KW-0732">Signal</keyword>
<comment type="caution">
    <text evidence="4">The sequence shown here is derived from an EMBL/GenBank/DDBJ whole genome shotgun (WGS) entry which is preliminary data.</text>
</comment>
<evidence type="ECO:0000313" key="5">
    <source>
        <dbReference type="Proteomes" id="UP001162162"/>
    </source>
</evidence>
<reference evidence="4" key="1">
    <citation type="journal article" date="2023" name="Insect Mol. Biol.">
        <title>Genome sequencing provides insights into the evolution of gene families encoding plant cell wall-degrading enzymes in longhorned beetles.</title>
        <authorList>
            <person name="Shin N.R."/>
            <person name="Okamura Y."/>
            <person name="Kirsch R."/>
            <person name="Pauchet Y."/>
        </authorList>
    </citation>
    <scope>NUCLEOTIDE SEQUENCE</scope>
    <source>
        <strain evidence="4">AMC_N1</strain>
    </source>
</reference>
<dbReference type="EMBL" id="JAPWTK010000202">
    <property type="protein sequence ID" value="KAJ8945954.1"/>
    <property type="molecule type" value="Genomic_DNA"/>
</dbReference>
<evidence type="ECO:0000256" key="1">
    <source>
        <dbReference type="SAM" id="MobiDB-lite"/>
    </source>
</evidence>
<sequence length="520" mass="59292">MVLLCLLTATLESLSIPSLDLNQNLDKLELARSPRSLALAMAGDQSNSEDSSLSDSDRTLVGEAPGECLALLSSSSTSPADQHMASPTDPCEDTYNYDVLGHPGGEEMNWDDEETQQEATTTAQHQQQQRACAEYYFKVTSVTRSDGEAATSAYSRCCRILADKRMTLERFKKHLEVILRVPAEYFKIFRQYPNSDGRVELPDGHAAIGEGRRELGRVLRKDEIKCGVYHLKPDCMDVNNFLFEHIIAKGQSVNAVKREILFQAKKQHMLDIPYNKCRLREKGWKRPRKVYLDDQKFDKDIVVTSNLDLFLQELSDVETLASKDQLVLFVRRWCPSTLSLRPFQEVVLDNSTMEELKRRISEKSGVPAENVDVAHIKAAFPCDMHLLDIQRTRLEPQRDEPGAVAFERRRWQRLLLQVSILRFSFVERVTRRYTALKSPNKGEIARTGPSQVQKNAFHVLIVDSREALKELTPDERKELNQKENTRLGRLSIKSYSPGRERALKIYLDTSPSKSDENCID</sequence>
<proteinExistence type="predicted"/>